<dbReference type="EMBL" id="HACG01053212">
    <property type="protein sequence ID" value="CEL00083.1"/>
    <property type="molecule type" value="Transcribed_RNA"/>
</dbReference>
<evidence type="ECO:0000256" key="1">
    <source>
        <dbReference type="SAM" id="MobiDB-lite"/>
    </source>
</evidence>
<evidence type="ECO:0000313" key="2">
    <source>
        <dbReference type="EMBL" id="CEL00083.1"/>
    </source>
</evidence>
<dbReference type="AlphaFoldDB" id="A0A0B7C4F2"/>
<proteinExistence type="predicted"/>
<reference evidence="2" key="1">
    <citation type="submission" date="2014-12" db="EMBL/GenBank/DDBJ databases">
        <title>Insight into the proteome of Arion vulgaris.</title>
        <authorList>
            <person name="Aradska J."/>
            <person name="Bulat T."/>
            <person name="Smidak R."/>
            <person name="Sarate P."/>
            <person name="Gangsoo J."/>
            <person name="Sialana F."/>
            <person name="Bilban M."/>
            <person name="Lubec G."/>
        </authorList>
    </citation>
    <scope>NUCLEOTIDE SEQUENCE</scope>
    <source>
        <tissue evidence="2">Skin</tissue>
    </source>
</reference>
<feature type="compositionally biased region" description="Polar residues" evidence="1">
    <location>
        <begin position="1"/>
        <end position="16"/>
    </location>
</feature>
<accession>A0A0B7C4F2</accession>
<protein>
    <submittedName>
        <fullName evidence="2">Uncharacterized protein</fullName>
    </submittedName>
</protein>
<organism evidence="2">
    <name type="scientific">Arion vulgaris</name>
    <dbReference type="NCBI Taxonomy" id="1028688"/>
    <lineage>
        <taxon>Eukaryota</taxon>
        <taxon>Metazoa</taxon>
        <taxon>Spiralia</taxon>
        <taxon>Lophotrochozoa</taxon>
        <taxon>Mollusca</taxon>
        <taxon>Gastropoda</taxon>
        <taxon>Heterobranchia</taxon>
        <taxon>Euthyneura</taxon>
        <taxon>Panpulmonata</taxon>
        <taxon>Eupulmonata</taxon>
        <taxon>Stylommatophora</taxon>
        <taxon>Helicina</taxon>
        <taxon>Arionoidea</taxon>
        <taxon>Arionidae</taxon>
        <taxon>Arion</taxon>
    </lineage>
</organism>
<feature type="region of interest" description="Disordered" evidence="1">
    <location>
        <begin position="1"/>
        <end position="32"/>
    </location>
</feature>
<feature type="non-terminal residue" evidence="2">
    <location>
        <position position="69"/>
    </location>
</feature>
<sequence>QYYNHNSEVNSTSESVISLEAPFSQEDSQDASKSLDSISENVLIERSVTLFPGLFLENGDEILKARSKR</sequence>
<gene>
    <name evidence="2" type="primary">ORF222807</name>
</gene>
<feature type="non-terminal residue" evidence="2">
    <location>
        <position position="1"/>
    </location>
</feature>
<name>A0A0B7C4F2_9EUPU</name>